<evidence type="ECO:0000313" key="14">
    <source>
        <dbReference type="EMBL" id="OYV82006.1"/>
    </source>
</evidence>
<organism evidence="14 15">
    <name type="scientific">Acidithiobacillus ferrivorans</name>
    <dbReference type="NCBI Taxonomy" id="160808"/>
    <lineage>
        <taxon>Bacteria</taxon>
        <taxon>Pseudomonadati</taxon>
        <taxon>Pseudomonadota</taxon>
        <taxon>Acidithiobacillia</taxon>
        <taxon>Acidithiobacillales</taxon>
        <taxon>Acidithiobacillaceae</taxon>
        <taxon>Acidithiobacillus</taxon>
    </lineage>
</organism>
<evidence type="ECO:0000256" key="12">
    <source>
        <dbReference type="SAM" id="MobiDB-lite"/>
    </source>
</evidence>
<evidence type="ECO:0000256" key="3">
    <source>
        <dbReference type="ARBA" id="ARBA00022448"/>
    </source>
</evidence>
<dbReference type="InterPro" id="IPR017896">
    <property type="entry name" value="4Fe4S_Fe-S-bd"/>
</dbReference>
<accession>A0A257TBW7</accession>
<gene>
    <name evidence="14" type="ORF">B7Z70_03640</name>
</gene>
<dbReference type="GO" id="GO:0051539">
    <property type="term" value="F:4 iron, 4 sulfur cluster binding"/>
    <property type="evidence" value="ECO:0007669"/>
    <property type="project" value="UniProtKB-KW"/>
</dbReference>
<dbReference type="Gene3D" id="2.60.120.10">
    <property type="entry name" value="Jelly Rolls"/>
    <property type="match status" value="1"/>
</dbReference>
<dbReference type="SUPFAM" id="SSF54862">
    <property type="entry name" value="4Fe-4S ferredoxins"/>
    <property type="match status" value="1"/>
</dbReference>
<dbReference type="Pfam" id="PF11953">
    <property type="entry name" value="DUF3470"/>
    <property type="match status" value="1"/>
</dbReference>
<dbReference type="Pfam" id="PF00037">
    <property type="entry name" value="Fer4"/>
    <property type="match status" value="1"/>
</dbReference>
<keyword evidence="10 11" id="KW-0003">3Fe-4S</keyword>
<comment type="cofactor">
    <cofactor evidence="2 11">
        <name>[4Fe-4S] cluster</name>
        <dbReference type="ChEBI" id="CHEBI:49883"/>
    </cofactor>
</comment>
<evidence type="ECO:0000259" key="13">
    <source>
        <dbReference type="PROSITE" id="PS51379"/>
    </source>
</evidence>
<evidence type="ECO:0000313" key="15">
    <source>
        <dbReference type="Proteomes" id="UP000216779"/>
    </source>
</evidence>
<dbReference type="AlphaFoldDB" id="A0A257TBW7"/>
<feature type="domain" description="4Fe-4S ferredoxin-type" evidence="13">
    <location>
        <begin position="1"/>
        <end position="30"/>
    </location>
</feature>
<dbReference type="GO" id="GO:0009055">
    <property type="term" value="F:electron transfer activity"/>
    <property type="evidence" value="ECO:0007669"/>
    <property type="project" value="InterPro"/>
</dbReference>
<dbReference type="GO" id="GO:0051538">
    <property type="term" value="F:3 iron, 4 sulfur cluster binding"/>
    <property type="evidence" value="ECO:0007669"/>
    <property type="project" value="UniProtKB-KW"/>
</dbReference>
<keyword evidence="8 11" id="KW-0408">Iron</keyword>
<dbReference type="InterPro" id="IPR000813">
    <property type="entry name" value="7Fe_ferredoxin"/>
</dbReference>
<dbReference type="PROSITE" id="PS51379">
    <property type="entry name" value="4FE4S_FER_2"/>
    <property type="match status" value="2"/>
</dbReference>
<dbReference type="Pfam" id="PF09313">
    <property type="entry name" value="TehB-like"/>
    <property type="match status" value="1"/>
</dbReference>
<dbReference type="GO" id="GO:0046872">
    <property type="term" value="F:metal ion binding"/>
    <property type="evidence" value="ECO:0007669"/>
    <property type="project" value="UniProtKB-KW"/>
</dbReference>
<dbReference type="InterPro" id="IPR054829">
    <property type="entry name" value="FdxA"/>
</dbReference>
<keyword evidence="4 11" id="KW-0004">4Fe-4S</keyword>
<dbReference type="InterPro" id="IPR050294">
    <property type="entry name" value="RnfB_subfamily"/>
</dbReference>
<dbReference type="SUPFAM" id="SSF51197">
    <property type="entry name" value="Clavaminate synthase-like"/>
    <property type="match status" value="1"/>
</dbReference>
<dbReference type="PANTHER" id="PTHR42859">
    <property type="entry name" value="OXIDOREDUCTASE"/>
    <property type="match status" value="1"/>
</dbReference>
<sequence>MTHVVTESCILCKYTDCVTVCPVDCFHEGPNFLVIDPLECIDCTLCVAECPVDAIYLDADLPNGMEEYPELNTQLAKTWPVLIQKKPALADAETWGKVRDKRIYLVTGEHSTETALPEPTAPLEEYKRTPEFDREHIPAGLLHDHHTKAGVWGRIVILEGRLRYCLDDGSGRNWSLSPERPAWIPPDVPHHVEATERSRHLEFRSIGTALCRQKSFESQTGIRQPLAQGQFRHPLDQPR</sequence>
<dbReference type="InterPro" id="IPR014710">
    <property type="entry name" value="RmlC-like_jellyroll"/>
</dbReference>
<evidence type="ECO:0000256" key="9">
    <source>
        <dbReference type="ARBA" id="ARBA00023014"/>
    </source>
</evidence>
<evidence type="ECO:0000256" key="1">
    <source>
        <dbReference type="ARBA" id="ARBA00001927"/>
    </source>
</evidence>
<evidence type="ECO:0000256" key="11">
    <source>
        <dbReference type="RuleBase" id="RU364098"/>
    </source>
</evidence>
<dbReference type="EMBL" id="NCBC01000078">
    <property type="protein sequence ID" value="OYV82006.1"/>
    <property type="molecule type" value="Genomic_DNA"/>
</dbReference>
<keyword evidence="3 11" id="KW-0813">Transport</keyword>
<dbReference type="PANTHER" id="PTHR42859:SF2">
    <property type="entry name" value="FERREDOXIN"/>
    <property type="match status" value="1"/>
</dbReference>
<evidence type="ECO:0000256" key="8">
    <source>
        <dbReference type="ARBA" id="ARBA00023004"/>
    </source>
</evidence>
<proteinExistence type="predicted"/>
<evidence type="ECO:0000256" key="7">
    <source>
        <dbReference type="ARBA" id="ARBA00022982"/>
    </source>
</evidence>
<dbReference type="Proteomes" id="UP000216779">
    <property type="component" value="Unassembled WGS sequence"/>
</dbReference>
<reference evidence="14 15" key="1">
    <citation type="submission" date="2017-03" db="EMBL/GenBank/DDBJ databases">
        <title>Lifting the veil on microbial sulfur biogeochemistry in mining wastewaters.</title>
        <authorList>
            <person name="Kantor R.S."/>
            <person name="Colenbrander Nelson T."/>
            <person name="Marshall S."/>
            <person name="Bennett D."/>
            <person name="Apte S."/>
            <person name="Camacho D."/>
            <person name="Thomas B.C."/>
            <person name="Warren L.A."/>
            <person name="Banfield J.F."/>
        </authorList>
    </citation>
    <scope>NUCLEOTIDE SEQUENCE [LARGE SCALE GENOMIC DNA]</scope>
    <source>
        <strain evidence="14">21-59-9</strain>
    </source>
</reference>
<evidence type="ECO:0000256" key="5">
    <source>
        <dbReference type="ARBA" id="ARBA00022723"/>
    </source>
</evidence>
<comment type="cofactor">
    <cofactor evidence="1 11">
        <name>[3Fe-4S] cluster</name>
        <dbReference type="ChEBI" id="CHEBI:21137"/>
    </cofactor>
</comment>
<name>A0A257TBW7_9PROT</name>
<evidence type="ECO:0000256" key="2">
    <source>
        <dbReference type="ARBA" id="ARBA00001966"/>
    </source>
</evidence>
<keyword evidence="9 11" id="KW-0411">Iron-sulfur</keyword>
<evidence type="ECO:0000256" key="10">
    <source>
        <dbReference type="ARBA" id="ARBA00023291"/>
    </source>
</evidence>
<keyword evidence="5 11" id="KW-0479">Metal-binding</keyword>
<keyword evidence="6 11" id="KW-0677">Repeat</keyword>
<dbReference type="PROSITE" id="PS00198">
    <property type="entry name" value="4FE4S_FER_1"/>
    <property type="match status" value="1"/>
</dbReference>
<dbReference type="InterPro" id="IPR022569">
    <property type="entry name" value="Fd_C"/>
</dbReference>
<comment type="caution">
    <text evidence="14">The sequence shown here is derived from an EMBL/GenBank/DDBJ whole genome shotgun (WGS) entry which is preliminary data.</text>
</comment>
<evidence type="ECO:0000256" key="4">
    <source>
        <dbReference type="ARBA" id="ARBA00022485"/>
    </source>
</evidence>
<dbReference type="PRINTS" id="PR00354">
    <property type="entry name" value="7FE8SFRDOXIN"/>
</dbReference>
<feature type="domain" description="4Fe-4S ferredoxin-type" evidence="13">
    <location>
        <begin position="31"/>
        <end position="60"/>
    </location>
</feature>
<dbReference type="InterPro" id="IPR017900">
    <property type="entry name" value="4Fe4S_Fe_S_CS"/>
</dbReference>
<dbReference type="InterPro" id="IPR015392">
    <property type="entry name" value="TehB/YeaR-like_dom"/>
</dbReference>
<evidence type="ECO:0000256" key="6">
    <source>
        <dbReference type="ARBA" id="ARBA00022737"/>
    </source>
</evidence>
<feature type="region of interest" description="Disordered" evidence="12">
    <location>
        <begin position="216"/>
        <end position="239"/>
    </location>
</feature>
<dbReference type="NCBIfam" id="NF045490">
    <property type="entry name" value="FdxA_Protbact"/>
    <property type="match status" value="1"/>
</dbReference>
<comment type="function">
    <text evidence="11">Ferredoxins are iron-sulfur proteins that transfer electrons in a wide variety of metabolic reactions.</text>
</comment>
<keyword evidence="7 11" id="KW-0249">Electron transport</keyword>
<dbReference type="Gene3D" id="3.30.70.20">
    <property type="match status" value="1"/>
</dbReference>
<protein>
    <recommendedName>
        <fullName evidence="11">Ferredoxin</fullName>
    </recommendedName>
</protein>